<organism evidence="3 4">
    <name type="scientific">Sanguibacter antarcticus</name>
    <dbReference type="NCBI Taxonomy" id="372484"/>
    <lineage>
        <taxon>Bacteria</taxon>
        <taxon>Bacillati</taxon>
        <taxon>Actinomycetota</taxon>
        <taxon>Actinomycetes</taxon>
        <taxon>Micrococcales</taxon>
        <taxon>Sanguibacteraceae</taxon>
        <taxon>Sanguibacter</taxon>
    </lineage>
</organism>
<proteinExistence type="inferred from homology"/>
<evidence type="ECO:0000256" key="2">
    <source>
        <dbReference type="SAM" id="MobiDB-lite"/>
    </source>
</evidence>
<dbReference type="AlphaFoldDB" id="A0A2A9E594"/>
<dbReference type="PANTHER" id="PTHR30289">
    <property type="entry name" value="UNCHARACTERIZED PROTEIN YBCL-RELATED"/>
    <property type="match status" value="1"/>
</dbReference>
<dbReference type="EMBL" id="PDJG01000001">
    <property type="protein sequence ID" value="PFG33340.1"/>
    <property type="molecule type" value="Genomic_DNA"/>
</dbReference>
<dbReference type="Gene3D" id="3.90.280.10">
    <property type="entry name" value="PEBP-like"/>
    <property type="match status" value="1"/>
</dbReference>
<gene>
    <name evidence="3" type="ORF">ATL42_1210</name>
</gene>
<reference evidence="3 4" key="1">
    <citation type="submission" date="2017-10" db="EMBL/GenBank/DDBJ databases">
        <title>Sequencing the genomes of 1000 actinobacteria strains.</title>
        <authorList>
            <person name="Klenk H.-P."/>
        </authorList>
    </citation>
    <scope>NUCLEOTIDE SEQUENCE [LARGE SCALE GENOMIC DNA]</scope>
    <source>
        <strain evidence="3 4">DSM 18966</strain>
    </source>
</reference>
<protein>
    <recommendedName>
        <fullName evidence="5">PBP family phospholipid-binding protein</fullName>
    </recommendedName>
</protein>
<feature type="region of interest" description="Disordered" evidence="2">
    <location>
        <begin position="1"/>
        <end position="51"/>
    </location>
</feature>
<sequence length="180" mass="19284">MMGGMELTRPVPPDPYSLLPQVPSFTLTSTDLTDGAPLDPQFSQAGDNASPHLAWSGFPEGTQSFLLNVFDPDAPTPAGWWHWTVVDLPTDVTELELGDGSSDLMLPGAAFHVRNDGGEYDYSGAAPPRGDRAHRYVFAVHALDVDTLDADPDDGATLVAFKAVFHTIARATLTATFQLS</sequence>
<dbReference type="SUPFAM" id="SSF49777">
    <property type="entry name" value="PEBP-like"/>
    <property type="match status" value="1"/>
</dbReference>
<keyword evidence="4" id="KW-1185">Reference proteome</keyword>
<name>A0A2A9E594_9MICO</name>
<evidence type="ECO:0000256" key="1">
    <source>
        <dbReference type="ARBA" id="ARBA00007120"/>
    </source>
</evidence>
<evidence type="ECO:0000313" key="3">
    <source>
        <dbReference type="EMBL" id="PFG33340.1"/>
    </source>
</evidence>
<feature type="compositionally biased region" description="Polar residues" evidence="2">
    <location>
        <begin position="23"/>
        <end position="32"/>
    </location>
</feature>
<dbReference type="Pfam" id="PF01161">
    <property type="entry name" value="PBP"/>
    <property type="match status" value="1"/>
</dbReference>
<evidence type="ECO:0008006" key="5">
    <source>
        <dbReference type="Google" id="ProtNLM"/>
    </source>
</evidence>
<dbReference type="CDD" id="cd00865">
    <property type="entry name" value="PEBP_bact_arch"/>
    <property type="match status" value="1"/>
</dbReference>
<evidence type="ECO:0000313" key="4">
    <source>
        <dbReference type="Proteomes" id="UP000225548"/>
    </source>
</evidence>
<dbReference type="InterPro" id="IPR036610">
    <property type="entry name" value="PEBP-like_sf"/>
</dbReference>
<dbReference type="InterPro" id="IPR005247">
    <property type="entry name" value="YbhB_YbcL/LppC-like"/>
</dbReference>
<dbReference type="NCBIfam" id="TIGR00481">
    <property type="entry name" value="YbhB/YbcL family Raf kinase inhibitor-like protein"/>
    <property type="match status" value="1"/>
</dbReference>
<comment type="similarity">
    <text evidence="1">Belongs to the UPF0098 family.</text>
</comment>
<dbReference type="PANTHER" id="PTHR30289:SF1">
    <property type="entry name" value="PEBP (PHOSPHATIDYLETHANOLAMINE-BINDING PROTEIN) FAMILY PROTEIN"/>
    <property type="match status" value="1"/>
</dbReference>
<dbReference type="InterPro" id="IPR008914">
    <property type="entry name" value="PEBP"/>
</dbReference>
<dbReference type="Proteomes" id="UP000225548">
    <property type="component" value="Unassembled WGS sequence"/>
</dbReference>
<accession>A0A2A9E594</accession>
<comment type="caution">
    <text evidence="3">The sequence shown here is derived from an EMBL/GenBank/DDBJ whole genome shotgun (WGS) entry which is preliminary data.</text>
</comment>